<keyword evidence="1" id="KW-1133">Transmembrane helix</keyword>
<reference evidence="2 3" key="1">
    <citation type="submission" date="2020-12" db="EMBL/GenBank/DDBJ databases">
        <title>Hymenobacter sp.</title>
        <authorList>
            <person name="Kim M.K."/>
        </authorList>
    </citation>
    <scope>NUCLEOTIDE SEQUENCE [LARGE SCALE GENOMIC DNA]</scope>
    <source>
        <strain evidence="2 3">BT442</strain>
    </source>
</reference>
<feature type="transmembrane region" description="Helical" evidence="1">
    <location>
        <begin position="160"/>
        <end position="182"/>
    </location>
</feature>
<feature type="transmembrane region" description="Helical" evidence="1">
    <location>
        <begin position="130"/>
        <end position="148"/>
    </location>
</feature>
<organism evidence="2 3">
    <name type="scientific">Hymenobacter negativus</name>
    <dbReference type="NCBI Taxonomy" id="2795026"/>
    <lineage>
        <taxon>Bacteria</taxon>
        <taxon>Pseudomonadati</taxon>
        <taxon>Bacteroidota</taxon>
        <taxon>Cytophagia</taxon>
        <taxon>Cytophagales</taxon>
        <taxon>Hymenobacteraceae</taxon>
        <taxon>Hymenobacter</taxon>
    </lineage>
</organism>
<keyword evidence="3" id="KW-1185">Reference proteome</keyword>
<evidence type="ECO:0000313" key="3">
    <source>
        <dbReference type="Proteomes" id="UP000625631"/>
    </source>
</evidence>
<feature type="transmembrane region" description="Helical" evidence="1">
    <location>
        <begin position="368"/>
        <end position="388"/>
    </location>
</feature>
<dbReference type="RefSeq" id="WP_198076707.1">
    <property type="nucleotide sequence ID" value="NZ_JAEDAE010000011.1"/>
</dbReference>
<keyword evidence="1" id="KW-0812">Transmembrane</keyword>
<evidence type="ECO:0008006" key="4">
    <source>
        <dbReference type="Google" id="ProtNLM"/>
    </source>
</evidence>
<proteinExistence type="predicted"/>
<dbReference type="Proteomes" id="UP000625631">
    <property type="component" value="Unassembled WGS sequence"/>
</dbReference>
<sequence>MLKRNWHYLLLLFLIGDLAYSGWQYFQFPLDGDLAPIVAPGKAYSTVLHDPFGLRALLEHKLYPAPNRFFAHLFLHEYFRHGPRLLQGVLSPLDSVYAACALLKLAVHTLLVYVLAVAISNSRKVLGRKFLLAAVLITPLLQAEGYGGQMGVIDWSVTYTAFYALPMSLLLLFFLPFLRAALHGTPLRLSALEYAGLLGLAVVLALNGPIIPAVVLLVCPTALLLAWRGHFAGLANGMSWFRRATVAIGALPWRKLSLFVLFSALSLYSLYIGRYNSENEWASISLPERYARLPLGVYDALSGKLGLPLLLVMLLVNAWLIARSVRTPLGAKAQQALQWLGVFALVYMLLLPLGGYRAYRENVVRRDSILPILLGMIGCFAFSSYYLLTHLPAVARRRYAAAVAVFAAIFTIADKPKARDFNTCERQLFATLAQSAEPVVLLPSDCTIMDWNVLTDYRKSDVNTEMMYFWGIIKTPRLYYQQPLPAGN</sequence>
<protein>
    <recommendedName>
        <fullName evidence="4">Glycosyltransferase RgtA/B/C/D-like domain-containing protein</fullName>
    </recommendedName>
</protein>
<keyword evidence="1" id="KW-0472">Membrane</keyword>
<feature type="transmembrane region" description="Helical" evidence="1">
    <location>
        <begin position="96"/>
        <end position="118"/>
    </location>
</feature>
<name>A0ABS0QBV8_9BACT</name>
<feature type="transmembrane region" description="Helical" evidence="1">
    <location>
        <begin position="337"/>
        <end position="356"/>
    </location>
</feature>
<evidence type="ECO:0000313" key="2">
    <source>
        <dbReference type="EMBL" id="MBH8560179.1"/>
    </source>
</evidence>
<comment type="caution">
    <text evidence="2">The sequence shown here is derived from an EMBL/GenBank/DDBJ whole genome shotgun (WGS) entry which is preliminary data.</text>
</comment>
<feature type="transmembrane region" description="Helical" evidence="1">
    <location>
        <begin position="253"/>
        <end position="271"/>
    </location>
</feature>
<evidence type="ECO:0000256" key="1">
    <source>
        <dbReference type="SAM" id="Phobius"/>
    </source>
</evidence>
<feature type="transmembrane region" description="Helical" evidence="1">
    <location>
        <begin position="194"/>
        <end position="218"/>
    </location>
</feature>
<feature type="transmembrane region" description="Helical" evidence="1">
    <location>
        <begin position="305"/>
        <end position="325"/>
    </location>
</feature>
<accession>A0ABS0QBV8</accession>
<dbReference type="EMBL" id="JAEDAE010000011">
    <property type="protein sequence ID" value="MBH8560179.1"/>
    <property type="molecule type" value="Genomic_DNA"/>
</dbReference>
<gene>
    <name evidence="2" type="ORF">I7X13_19105</name>
</gene>